<accession>A0ABP9QCF6</accession>
<reference evidence="4" key="1">
    <citation type="journal article" date="2019" name="Int. J. Syst. Evol. Microbiol.">
        <title>The Global Catalogue of Microorganisms (GCM) 10K type strain sequencing project: providing services to taxonomists for standard genome sequencing and annotation.</title>
        <authorList>
            <consortium name="The Broad Institute Genomics Platform"/>
            <consortium name="The Broad Institute Genome Sequencing Center for Infectious Disease"/>
            <person name="Wu L."/>
            <person name="Ma J."/>
        </authorList>
    </citation>
    <scope>NUCLEOTIDE SEQUENCE [LARGE SCALE GENOMIC DNA]</scope>
    <source>
        <strain evidence="4">JCM 18303</strain>
    </source>
</reference>
<dbReference type="Pfam" id="PF07690">
    <property type="entry name" value="MFS_1"/>
    <property type="match status" value="1"/>
</dbReference>
<feature type="transmembrane region" description="Helical" evidence="2">
    <location>
        <begin position="135"/>
        <end position="160"/>
    </location>
</feature>
<feature type="transmembrane region" description="Helical" evidence="2">
    <location>
        <begin position="251"/>
        <end position="271"/>
    </location>
</feature>
<name>A0ABP9QCF6_9PSEU</name>
<dbReference type="Gene3D" id="1.20.1250.20">
    <property type="entry name" value="MFS general substrate transporter like domains"/>
    <property type="match status" value="1"/>
</dbReference>
<keyword evidence="4" id="KW-1185">Reference proteome</keyword>
<dbReference type="PANTHER" id="PTHR23523">
    <property type="match status" value="1"/>
</dbReference>
<proteinExistence type="predicted"/>
<evidence type="ECO:0000313" key="3">
    <source>
        <dbReference type="EMBL" id="GAA5159578.1"/>
    </source>
</evidence>
<feature type="transmembrane region" description="Helical" evidence="2">
    <location>
        <begin position="172"/>
        <end position="191"/>
    </location>
</feature>
<sequence length="463" mass="46926">MVGPAAPARWLALGPSVASLLLVAANLRASLTGVGPLLDEVAGDLHMSSVSAGLLTAVPLVAFAAVSPAVPALARRIGMERALLAALLGLVVGVAVRSTPSLIALFAGTAVLGVAIAIGNVLLPALIKRDFAGSIGALTGGCVTVMALSGALAAGVAVPLSQATAAGWRTALGYWLLPALLAAFVWLPRALDPAPATPTRSARPVPIPWRAGLAWAVTLFMGLQSLGYYVLIAWLPTVLHGNGFTAEAAGWYLFGQQALAVLTSLAIPLAIRRLPDQRLLAAGCSLGSLLGFLSLLALPHHPLVPVVLLGVGSGASIVLALSFMGLRTPDAPSTAALSGMAQAIGYLLAATGPALFGLLRSVTGGTTAPILLVCLTALAQAVAGFLAGRGSLPGADHEHRPQQDDGEQRAGRGEREPVRAEQRLAAQRLPQRQQGDAGVAGRGDQDQPGADGLAAQQPRPPGQ</sequence>
<feature type="transmembrane region" description="Helical" evidence="2">
    <location>
        <begin position="335"/>
        <end position="356"/>
    </location>
</feature>
<dbReference type="InterPro" id="IPR036259">
    <property type="entry name" value="MFS_trans_sf"/>
</dbReference>
<evidence type="ECO:0000313" key="4">
    <source>
        <dbReference type="Proteomes" id="UP001428817"/>
    </source>
</evidence>
<organism evidence="3 4">
    <name type="scientific">Pseudonocardia eucalypti</name>
    <dbReference type="NCBI Taxonomy" id="648755"/>
    <lineage>
        <taxon>Bacteria</taxon>
        <taxon>Bacillati</taxon>
        <taxon>Actinomycetota</taxon>
        <taxon>Actinomycetes</taxon>
        <taxon>Pseudonocardiales</taxon>
        <taxon>Pseudonocardiaceae</taxon>
        <taxon>Pseudonocardia</taxon>
    </lineage>
</organism>
<dbReference type="EMBL" id="BAABJP010000019">
    <property type="protein sequence ID" value="GAA5159578.1"/>
    <property type="molecule type" value="Genomic_DNA"/>
</dbReference>
<feature type="transmembrane region" description="Helical" evidence="2">
    <location>
        <begin position="78"/>
        <end position="96"/>
    </location>
</feature>
<dbReference type="Proteomes" id="UP001428817">
    <property type="component" value="Unassembled WGS sequence"/>
</dbReference>
<dbReference type="PANTHER" id="PTHR23523:SF2">
    <property type="entry name" value="2-NITROIMIDAZOLE TRANSPORTER"/>
    <property type="match status" value="1"/>
</dbReference>
<feature type="transmembrane region" description="Helical" evidence="2">
    <location>
        <begin position="45"/>
        <end position="66"/>
    </location>
</feature>
<feature type="region of interest" description="Disordered" evidence="1">
    <location>
        <begin position="392"/>
        <end position="463"/>
    </location>
</feature>
<feature type="transmembrane region" description="Helical" evidence="2">
    <location>
        <begin position="212"/>
        <end position="231"/>
    </location>
</feature>
<dbReference type="InterPro" id="IPR011701">
    <property type="entry name" value="MFS"/>
</dbReference>
<evidence type="ECO:0000256" key="1">
    <source>
        <dbReference type="SAM" id="MobiDB-lite"/>
    </source>
</evidence>
<feature type="compositionally biased region" description="Basic and acidic residues" evidence="1">
    <location>
        <begin position="395"/>
        <end position="422"/>
    </location>
</feature>
<feature type="transmembrane region" description="Helical" evidence="2">
    <location>
        <begin position="278"/>
        <end position="297"/>
    </location>
</feature>
<feature type="transmembrane region" description="Helical" evidence="2">
    <location>
        <begin position="303"/>
        <end position="323"/>
    </location>
</feature>
<evidence type="ECO:0000256" key="2">
    <source>
        <dbReference type="SAM" id="Phobius"/>
    </source>
</evidence>
<gene>
    <name evidence="3" type="ORF">GCM10023321_40930</name>
</gene>
<keyword evidence="2" id="KW-1133">Transmembrane helix</keyword>
<feature type="transmembrane region" description="Helical" evidence="2">
    <location>
        <begin position="368"/>
        <end position="387"/>
    </location>
</feature>
<keyword evidence="2" id="KW-0812">Transmembrane</keyword>
<comment type="caution">
    <text evidence="3">The sequence shown here is derived from an EMBL/GenBank/DDBJ whole genome shotgun (WGS) entry which is preliminary data.</text>
</comment>
<feature type="compositionally biased region" description="Low complexity" evidence="1">
    <location>
        <begin position="423"/>
        <end position="434"/>
    </location>
</feature>
<keyword evidence="2" id="KW-0472">Membrane</keyword>
<dbReference type="SUPFAM" id="SSF103473">
    <property type="entry name" value="MFS general substrate transporter"/>
    <property type="match status" value="1"/>
</dbReference>
<protein>
    <submittedName>
        <fullName evidence="3">MFS transporter</fullName>
    </submittedName>
</protein>
<feature type="transmembrane region" description="Helical" evidence="2">
    <location>
        <begin position="102"/>
        <end position="123"/>
    </location>
</feature>
<dbReference type="InterPro" id="IPR052524">
    <property type="entry name" value="MFS_Cyanate_Porter"/>
</dbReference>